<name>A0A0E9UZN0_ANGAN</name>
<evidence type="ECO:0000313" key="1">
    <source>
        <dbReference type="EMBL" id="JAH70660.1"/>
    </source>
</evidence>
<protein>
    <submittedName>
        <fullName evidence="1">Uncharacterized protein</fullName>
    </submittedName>
</protein>
<proteinExistence type="predicted"/>
<dbReference type="AlphaFoldDB" id="A0A0E9UZN0"/>
<reference evidence="1" key="2">
    <citation type="journal article" date="2015" name="Fish Shellfish Immunol.">
        <title>Early steps in the European eel (Anguilla anguilla)-Vibrio vulnificus interaction in the gills: Role of the RtxA13 toxin.</title>
        <authorList>
            <person name="Callol A."/>
            <person name="Pajuelo D."/>
            <person name="Ebbesson L."/>
            <person name="Teles M."/>
            <person name="MacKenzie S."/>
            <person name="Amaro C."/>
        </authorList>
    </citation>
    <scope>NUCLEOTIDE SEQUENCE</scope>
</reference>
<organism evidence="1">
    <name type="scientific">Anguilla anguilla</name>
    <name type="common">European freshwater eel</name>
    <name type="synonym">Muraena anguilla</name>
    <dbReference type="NCBI Taxonomy" id="7936"/>
    <lineage>
        <taxon>Eukaryota</taxon>
        <taxon>Metazoa</taxon>
        <taxon>Chordata</taxon>
        <taxon>Craniata</taxon>
        <taxon>Vertebrata</taxon>
        <taxon>Euteleostomi</taxon>
        <taxon>Actinopterygii</taxon>
        <taxon>Neopterygii</taxon>
        <taxon>Teleostei</taxon>
        <taxon>Anguilliformes</taxon>
        <taxon>Anguillidae</taxon>
        <taxon>Anguilla</taxon>
    </lineage>
</organism>
<reference evidence="1" key="1">
    <citation type="submission" date="2014-11" db="EMBL/GenBank/DDBJ databases">
        <authorList>
            <person name="Amaro Gonzalez C."/>
        </authorList>
    </citation>
    <scope>NUCLEOTIDE SEQUENCE</scope>
</reference>
<accession>A0A0E9UZN0</accession>
<sequence length="36" mass="4060">MFETNACRSEIAFFHATCDCTFCFTQHALPSVVYPA</sequence>
<dbReference type="EMBL" id="GBXM01037917">
    <property type="protein sequence ID" value="JAH70660.1"/>
    <property type="molecule type" value="Transcribed_RNA"/>
</dbReference>